<proteinExistence type="predicted"/>
<comment type="caution">
    <text evidence="1">The sequence shown here is derived from an EMBL/GenBank/DDBJ whole genome shotgun (WGS) entry which is preliminary data.</text>
</comment>
<evidence type="ECO:0008006" key="3">
    <source>
        <dbReference type="Google" id="ProtNLM"/>
    </source>
</evidence>
<gene>
    <name evidence="1" type="ORF">PROFUN_10148</name>
</gene>
<name>A0A2P6NEL2_9EUKA</name>
<keyword evidence="2" id="KW-1185">Reference proteome</keyword>
<reference evidence="1 2" key="1">
    <citation type="journal article" date="2018" name="Genome Biol. Evol.">
        <title>Multiple Roots of Fruiting Body Formation in Amoebozoa.</title>
        <authorList>
            <person name="Hillmann F."/>
            <person name="Forbes G."/>
            <person name="Novohradska S."/>
            <person name="Ferling I."/>
            <person name="Riege K."/>
            <person name="Groth M."/>
            <person name="Westermann M."/>
            <person name="Marz M."/>
            <person name="Spaller T."/>
            <person name="Winckler T."/>
            <person name="Schaap P."/>
            <person name="Glockner G."/>
        </authorList>
    </citation>
    <scope>NUCLEOTIDE SEQUENCE [LARGE SCALE GENOMIC DNA]</scope>
    <source>
        <strain evidence="1 2">Jena</strain>
    </source>
</reference>
<dbReference type="EMBL" id="MDYQ01000104">
    <property type="protein sequence ID" value="PRP82372.1"/>
    <property type="molecule type" value="Genomic_DNA"/>
</dbReference>
<sequence length="407" mass="45899">MLITKFNVWWILELSRSTPEVLSELQRRHGNPEFIRSPGLVLGFTERSAAMATEPSLVELRRLPSRARIQKTSSHTMESRTTQNILQIFETIRLRPDGDLFESVGKARLATQMQRWIDGGERIKMVLPAFPFKSPNTHNKVLGALPDRAEEIALNNLEDFCCKIDNIYPAGAEIVIFGDGRVFSDLLGVSDEDVASYTRELKKTSQAMGHTHITFCGLEDFMVPVEGEPLGTTLVKGITSNLNLEDPMERKTYQGFRKFVLEDQRHVFDGLNGGKKMSRKLVDQECGRIAKAMLVRNAAFSSLGDSLFPGAIRLSIHAHLNDGPKYGIDILGTSNGNRTITPWHCVIVEDSFGIQAVKREQVDLDKYELVSKHGRPWGFRPKGQSNRKSSAMYYRIECTKEEEPLCR</sequence>
<dbReference type="InParanoid" id="A0A2P6NEL2"/>
<dbReference type="AlphaFoldDB" id="A0A2P6NEL2"/>
<evidence type="ECO:0000313" key="2">
    <source>
        <dbReference type="Proteomes" id="UP000241769"/>
    </source>
</evidence>
<dbReference type="PANTHER" id="PTHR37285">
    <property type="entry name" value="SPORE WALL MATURATION PROTEIN DIT1"/>
    <property type="match status" value="1"/>
</dbReference>
<evidence type="ECO:0000313" key="1">
    <source>
        <dbReference type="EMBL" id="PRP82372.1"/>
    </source>
</evidence>
<dbReference type="InterPro" id="IPR007817">
    <property type="entry name" value="Isocyanide_synthase_DIT1"/>
</dbReference>
<protein>
    <recommendedName>
        <fullName evidence="3">Pyoverdine/dityrosine biosynthesis protein</fullName>
    </recommendedName>
</protein>
<dbReference type="Proteomes" id="UP000241769">
    <property type="component" value="Unassembled WGS sequence"/>
</dbReference>
<dbReference type="Pfam" id="PF05141">
    <property type="entry name" value="DIT1_PvcA"/>
    <property type="match status" value="1"/>
</dbReference>
<accession>A0A2P6NEL2</accession>
<organism evidence="1 2">
    <name type="scientific">Planoprotostelium fungivorum</name>
    <dbReference type="NCBI Taxonomy" id="1890364"/>
    <lineage>
        <taxon>Eukaryota</taxon>
        <taxon>Amoebozoa</taxon>
        <taxon>Evosea</taxon>
        <taxon>Variosea</taxon>
        <taxon>Cavosteliida</taxon>
        <taxon>Cavosteliaceae</taxon>
        <taxon>Planoprotostelium</taxon>
    </lineage>
</organism>
<dbReference type="STRING" id="1890364.A0A2P6NEL2"/>
<dbReference type="PANTHER" id="PTHR37285:SF5">
    <property type="entry name" value="SPORE WALL MATURATION PROTEIN DIT1"/>
    <property type="match status" value="1"/>
</dbReference>
<dbReference type="OrthoDB" id="10021843at2759"/>